<dbReference type="PANTHER" id="PTHR31362:SF0">
    <property type="entry name" value="EXOSTOSIN DOMAIN-CONTAINING PROTEIN-RELATED"/>
    <property type="match status" value="1"/>
</dbReference>
<keyword evidence="3" id="KW-1185">Reference proteome</keyword>
<dbReference type="InterPro" id="IPR005049">
    <property type="entry name" value="STL-like"/>
</dbReference>
<organism evidence="2 3">
    <name type="scientific">Biomphalaria pfeifferi</name>
    <name type="common">Bloodfluke planorb</name>
    <name type="synonym">Freshwater snail</name>
    <dbReference type="NCBI Taxonomy" id="112525"/>
    <lineage>
        <taxon>Eukaryota</taxon>
        <taxon>Metazoa</taxon>
        <taxon>Spiralia</taxon>
        <taxon>Lophotrochozoa</taxon>
        <taxon>Mollusca</taxon>
        <taxon>Gastropoda</taxon>
        <taxon>Heterobranchia</taxon>
        <taxon>Euthyneura</taxon>
        <taxon>Panpulmonata</taxon>
        <taxon>Hygrophila</taxon>
        <taxon>Lymnaeoidea</taxon>
        <taxon>Planorbidae</taxon>
        <taxon>Biomphalaria</taxon>
    </lineage>
</organism>
<reference evidence="2" key="2">
    <citation type="submission" date="2023-04" db="EMBL/GenBank/DDBJ databases">
        <authorList>
            <person name="Bu L."/>
            <person name="Lu L."/>
            <person name="Laidemitt M.R."/>
            <person name="Zhang S.M."/>
            <person name="Mutuku M."/>
            <person name="Mkoji G."/>
            <person name="Steinauer M."/>
            <person name="Loker E.S."/>
        </authorList>
    </citation>
    <scope>NUCLEOTIDE SEQUENCE</scope>
    <source>
        <strain evidence="2">KasaAsao</strain>
        <tissue evidence="2">Whole Snail</tissue>
    </source>
</reference>
<feature type="transmembrane region" description="Helical" evidence="1">
    <location>
        <begin position="12"/>
        <end position="31"/>
    </location>
</feature>
<evidence type="ECO:0000313" key="2">
    <source>
        <dbReference type="EMBL" id="KAK0046286.1"/>
    </source>
</evidence>
<keyword evidence="1" id="KW-1133">Transmembrane helix</keyword>
<name>A0AAD8B1F2_BIOPF</name>
<dbReference type="Proteomes" id="UP001233172">
    <property type="component" value="Unassembled WGS sequence"/>
</dbReference>
<reference evidence="2" key="1">
    <citation type="journal article" date="2023" name="PLoS Negl. Trop. Dis.">
        <title>A genome sequence for Biomphalaria pfeifferi, the major vector snail for the human-infecting parasite Schistosoma mansoni.</title>
        <authorList>
            <person name="Bu L."/>
            <person name="Lu L."/>
            <person name="Laidemitt M.R."/>
            <person name="Zhang S.M."/>
            <person name="Mutuku M."/>
            <person name="Mkoji G."/>
            <person name="Steinauer M."/>
            <person name="Loker E.S."/>
        </authorList>
    </citation>
    <scope>NUCLEOTIDE SEQUENCE</scope>
    <source>
        <strain evidence="2">KasaAsao</strain>
    </source>
</reference>
<dbReference type="EMBL" id="JASAOG010000168">
    <property type="protein sequence ID" value="KAK0046286.1"/>
    <property type="molecule type" value="Genomic_DNA"/>
</dbReference>
<accession>A0AAD8B1F2</accession>
<evidence type="ECO:0000313" key="3">
    <source>
        <dbReference type="Proteomes" id="UP001233172"/>
    </source>
</evidence>
<protein>
    <submittedName>
        <fullName evidence="2">Glycosyltransferase STELLO1</fullName>
    </submittedName>
</protein>
<sequence length="736" mass="84999">MTSSVIVRTLKLYFQLTVLLVLVSVFIFVLYDFNLKNLHLTTVNKLERWIVLDDVTFPCRDVTTLTSQEGWKVVVVTDQKKNIRGCSFPRCHLLTEHGVLEQLNHSTTVNRPNPPSKLSGYLFAIQSGARIILDAECSLQISDIAQSFRLDESHQDGLTNIGTEYFNPYEHFGIFQAIPNEYIDLSTTKEKSNTDMYFITDWNAVPIRQGVLVSESTCFKRNGDAIDLHYNIRDAAPVSFVNHTLAPFSTGPTIFFEDAFSLLFTPPGIDADAIKMFRTLWFNELNFQHLITTAFYYVYNSNQGQSVTCFNSSTLNYKLNLLSILNCMKDFSYEENSGSFTGSLQKVWNCFSTQIPHLDSFEKIENSFAEWNSHLSALGLTENNTVQFKRQYMYSIKYRIPRQVQEFRNLTAKTENAILNDVISLCGKKELYKLNALQRMSDPVIKDIVLIIVINYQKVFSSIAYNEYIHRQYFKYIIYCVPSLNEFEDYSQTMGFDYLTFIDGLTFGWWFYYECAASVMKLSLPVKGYLQIGDDVLLNTWNIVAMPRDGMMLSFSQRFVELNQIKINFSWPFWNTYLGQSAVQLSLQELQNASSSQTDAESSKYPRVHYSSFAAKFIRNLHGNIGPRMSVFGAGDIFYVPESLSNEYITATDIFRRNSCMVELALRLIYYGLKQPEKKRAFIPGHDLWGYDRKAPWRFFNVNDTFIHPFKWLLDAKTEEGRQFACQLYLPSLGRT</sequence>
<evidence type="ECO:0000256" key="1">
    <source>
        <dbReference type="SAM" id="Phobius"/>
    </source>
</evidence>
<comment type="caution">
    <text evidence="2">The sequence shown here is derived from an EMBL/GenBank/DDBJ whole genome shotgun (WGS) entry which is preliminary data.</text>
</comment>
<dbReference type="AlphaFoldDB" id="A0AAD8B1F2"/>
<gene>
    <name evidence="2" type="ORF">Bpfe_024340</name>
</gene>
<proteinExistence type="predicted"/>
<keyword evidence="1" id="KW-0812">Transmembrane</keyword>
<keyword evidence="1" id="KW-0472">Membrane</keyword>
<dbReference type="PANTHER" id="PTHR31362">
    <property type="entry name" value="GLYCOSYLTRANSFERASE STELLO1-RELATED"/>
    <property type="match status" value="1"/>
</dbReference>